<dbReference type="EMBL" id="JAULSN010000002">
    <property type="protein sequence ID" value="KAK3379807.1"/>
    <property type="molecule type" value="Genomic_DNA"/>
</dbReference>
<keyword evidence="5 12" id="KW-0032">Aminotransferase</keyword>
<dbReference type="SUPFAM" id="SSF53383">
    <property type="entry name" value="PLP-dependent transferases"/>
    <property type="match status" value="1"/>
</dbReference>
<evidence type="ECO:0000256" key="10">
    <source>
        <dbReference type="ARBA" id="ARBA00048021"/>
    </source>
</evidence>
<dbReference type="Gene3D" id="3.90.1150.10">
    <property type="entry name" value="Aspartate Aminotransferase, domain 1"/>
    <property type="match status" value="1"/>
</dbReference>
<dbReference type="GO" id="GO:0005739">
    <property type="term" value="C:mitochondrion"/>
    <property type="evidence" value="ECO:0007669"/>
    <property type="project" value="TreeGrafter"/>
</dbReference>
<protein>
    <recommendedName>
        <fullName evidence="4">4-aminobutyrate aminotransferase</fullName>
        <ecNumber evidence="3">2.6.1.19</ecNumber>
    </recommendedName>
    <alternativeName>
        <fullName evidence="9">GABA aminotransferase</fullName>
    </alternativeName>
    <alternativeName>
        <fullName evidence="8">Gamma-amino-N-butyrate transaminase</fullName>
    </alternativeName>
</protein>
<dbReference type="InterPro" id="IPR015421">
    <property type="entry name" value="PyrdxlP-dep_Trfase_major"/>
</dbReference>
<reference evidence="12" key="2">
    <citation type="submission" date="2023-06" db="EMBL/GenBank/DDBJ databases">
        <authorList>
            <consortium name="Lawrence Berkeley National Laboratory"/>
            <person name="Haridas S."/>
            <person name="Hensen N."/>
            <person name="Bonometti L."/>
            <person name="Westerberg I."/>
            <person name="Brannstrom I.O."/>
            <person name="Guillou S."/>
            <person name="Cros-Aarteil S."/>
            <person name="Calhoun S."/>
            <person name="Kuo A."/>
            <person name="Mondo S."/>
            <person name="Pangilinan J."/>
            <person name="Riley R."/>
            <person name="Labutti K."/>
            <person name="Andreopoulos B."/>
            <person name="Lipzen A."/>
            <person name="Chen C."/>
            <person name="Yanf M."/>
            <person name="Daum C."/>
            <person name="Ng V."/>
            <person name="Clum A."/>
            <person name="Steindorff A."/>
            <person name="Ohm R."/>
            <person name="Martin F."/>
            <person name="Silar P."/>
            <person name="Natvig D."/>
            <person name="Lalanne C."/>
            <person name="Gautier V."/>
            <person name="Ament-Velasquez S.L."/>
            <person name="Kruys A."/>
            <person name="Hutchinson M.I."/>
            <person name="Powell A.J."/>
            <person name="Barry K."/>
            <person name="Miller A.N."/>
            <person name="Grigoriev I.V."/>
            <person name="Debuchy R."/>
            <person name="Gladieux P."/>
            <person name="Thoren M.H."/>
            <person name="Johannesson H."/>
        </authorList>
    </citation>
    <scope>NUCLEOTIDE SEQUENCE</scope>
    <source>
        <strain evidence="12">CBS 958.72</strain>
    </source>
</reference>
<dbReference type="NCBIfam" id="TIGR00699">
    <property type="entry name" value="GABAtrns_euk"/>
    <property type="match status" value="1"/>
</dbReference>
<dbReference type="PIRSF" id="PIRSF000521">
    <property type="entry name" value="Transaminase_4ab_Lys_Orn"/>
    <property type="match status" value="1"/>
</dbReference>
<gene>
    <name evidence="12" type="ORF">B0T24DRAFT_522247</name>
</gene>
<dbReference type="GO" id="GO:0009450">
    <property type="term" value="P:gamma-aminobutyric acid catabolic process"/>
    <property type="evidence" value="ECO:0007669"/>
    <property type="project" value="TreeGrafter"/>
</dbReference>
<evidence type="ECO:0000256" key="4">
    <source>
        <dbReference type="ARBA" id="ARBA00018543"/>
    </source>
</evidence>
<comment type="catalytic activity">
    <reaction evidence="10">
        <text>4-aminobutanoate + 2-oxoglutarate = succinate semialdehyde + L-glutamate</text>
        <dbReference type="Rhea" id="RHEA:23352"/>
        <dbReference type="ChEBI" id="CHEBI:16810"/>
        <dbReference type="ChEBI" id="CHEBI:29985"/>
        <dbReference type="ChEBI" id="CHEBI:57706"/>
        <dbReference type="ChEBI" id="CHEBI:59888"/>
        <dbReference type="EC" id="2.6.1.19"/>
    </reaction>
</comment>
<dbReference type="InterPro" id="IPR004631">
    <property type="entry name" value="4NH2But_aminotransferase_euk"/>
</dbReference>
<dbReference type="PANTHER" id="PTHR43206">
    <property type="entry name" value="AMINOTRANSFERASE"/>
    <property type="match status" value="1"/>
</dbReference>
<dbReference type="PROSITE" id="PS00600">
    <property type="entry name" value="AA_TRANSFER_CLASS_3"/>
    <property type="match status" value="1"/>
</dbReference>
<proteinExistence type="inferred from homology"/>
<evidence type="ECO:0000313" key="12">
    <source>
        <dbReference type="EMBL" id="KAK3379807.1"/>
    </source>
</evidence>
<evidence type="ECO:0000256" key="8">
    <source>
        <dbReference type="ARBA" id="ARBA00030204"/>
    </source>
</evidence>
<dbReference type="InterPro" id="IPR049704">
    <property type="entry name" value="Aminotrans_3_PPA_site"/>
</dbReference>
<evidence type="ECO:0000256" key="11">
    <source>
        <dbReference type="RuleBase" id="RU003560"/>
    </source>
</evidence>
<dbReference type="Pfam" id="PF00202">
    <property type="entry name" value="Aminotran_3"/>
    <property type="match status" value="1"/>
</dbReference>
<evidence type="ECO:0000256" key="7">
    <source>
        <dbReference type="ARBA" id="ARBA00022898"/>
    </source>
</evidence>
<evidence type="ECO:0000256" key="3">
    <source>
        <dbReference type="ARBA" id="ARBA00012912"/>
    </source>
</evidence>
<dbReference type="InterPro" id="IPR005814">
    <property type="entry name" value="Aminotrans_3"/>
</dbReference>
<evidence type="ECO:0000256" key="9">
    <source>
        <dbReference type="ARBA" id="ARBA00031787"/>
    </source>
</evidence>
<name>A0AAE0TT02_9PEZI</name>
<comment type="similarity">
    <text evidence="2 11">Belongs to the class-III pyridoxal-phosphate-dependent aminotransferase family.</text>
</comment>
<dbReference type="InterPro" id="IPR015424">
    <property type="entry name" value="PyrdxlP-dep_Trfase"/>
</dbReference>
<reference evidence="12" key="1">
    <citation type="journal article" date="2023" name="Mol. Phylogenet. Evol.">
        <title>Genome-scale phylogeny and comparative genomics of the fungal order Sordariales.</title>
        <authorList>
            <person name="Hensen N."/>
            <person name="Bonometti L."/>
            <person name="Westerberg I."/>
            <person name="Brannstrom I.O."/>
            <person name="Guillou S."/>
            <person name="Cros-Aarteil S."/>
            <person name="Calhoun S."/>
            <person name="Haridas S."/>
            <person name="Kuo A."/>
            <person name="Mondo S."/>
            <person name="Pangilinan J."/>
            <person name="Riley R."/>
            <person name="LaButti K."/>
            <person name="Andreopoulos B."/>
            <person name="Lipzen A."/>
            <person name="Chen C."/>
            <person name="Yan M."/>
            <person name="Daum C."/>
            <person name="Ng V."/>
            <person name="Clum A."/>
            <person name="Steindorff A."/>
            <person name="Ohm R.A."/>
            <person name="Martin F."/>
            <person name="Silar P."/>
            <person name="Natvig D.O."/>
            <person name="Lalanne C."/>
            <person name="Gautier V."/>
            <person name="Ament-Velasquez S.L."/>
            <person name="Kruys A."/>
            <person name="Hutchinson M.I."/>
            <person name="Powell A.J."/>
            <person name="Barry K."/>
            <person name="Miller A.N."/>
            <person name="Grigoriev I.V."/>
            <person name="Debuchy R."/>
            <person name="Gladieux P."/>
            <person name="Hiltunen Thoren M."/>
            <person name="Johannesson H."/>
        </authorList>
    </citation>
    <scope>NUCLEOTIDE SEQUENCE</scope>
    <source>
        <strain evidence="12">CBS 958.72</strain>
    </source>
</reference>
<keyword evidence="6" id="KW-0808">Transferase</keyword>
<evidence type="ECO:0000256" key="5">
    <source>
        <dbReference type="ARBA" id="ARBA00022576"/>
    </source>
</evidence>
<evidence type="ECO:0000256" key="1">
    <source>
        <dbReference type="ARBA" id="ARBA00001933"/>
    </source>
</evidence>
<dbReference type="InterPro" id="IPR015422">
    <property type="entry name" value="PyrdxlP-dep_Trfase_small"/>
</dbReference>
<dbReference type="EC" id="2.6.1.19" evidence="3"/>
<dbReference type="FunFam" id="3.40.640.10:FF:000029">
    <property type="entry name" value="4-aminobutyrate aminotransferase, mitochondrial"/>
    <property type="match status" value="1"/>
</dbReference>
<dbReference type="GO" id="GO:0034386">
    <property type="term" value="F:4-aminobutyrate:2-oxoglutarate transaminase activity"/>
    <property type="evidence" value="ECO:0007669"/>
    <property type="project" value="UniProtKB-EC"/>
</dbReference>
<keyword evidence="13" id="KW-1185">Reference proteome</keyword>
<dbReference type="Gene3D" id="3.40.640.10">
    <property type="entry name" value="Type I PLP-dependent aspartate aminotransferase-like (Major domain)"/>
    <property type="match status" value="1"/>
</dbReference>
<evidence type="ECO:0000256" key="2">
    <source>
        <dbReference type="ARBA" id="ARBA00008954"/>
    </source>
</evidence>
<evidence type="ECO:0000256" key="6">
    <source>
        <dbReference type="ARBA" id="ARBA00022679"/>
    </source>
</evidence>
<dbReference type="GO" id="GO:0030170">
    <property type="term" value="F:pyridoxal phosphate binding"/>
    <property type="evidence" value="ECO:0007669"/>
    <property type="project" value="InterPro"/>
</dbReference>
<dbReference type="CDD" id="cd00610">
    <property type="entry name" value="OAT_like"/>
    <property type="match status" value="1"/>
</dbReference>
<dbReference type="PANTHER" id="PTHR43206:SF1">
    <property type="entry name" value="4-AMINOBUTYRATE AMINOTRANSFERASE, MITOCHONDRIAL"/>
    <property type="match status" value="1"/>
</dbReference>
<sequence length="467" mass="51764">MAPFYSSEPKGPSVKTKIPGPKAKAAITELDKVFDTRSLNMLTDYNKSVGNYIADPDGNVLLDVYAQIASIPVGYNNPALREAALSDDMISSLINRPALGNFPPTDWANVLKTGILKVAPKGLNQVFTAMAGSDANETAYKAAFMWRRQHERGGAHVEFTEEEMASAMLNQTPEGSSELSIMSFKTSFHGRLFGSLSTTRSKPIHKLDIPAFDWPQATFPALKYPLEKHAEENAAAEQAALQEVEHLILNYHVPPCAVVVEPIQSEGGDNHASNDFFRGLRALTRKHNVLLIVDEVQTGVGATGKFWAHEHWNLEDPPDMVTFSKKAQTAGYYFGNPELRPNKPYRQFNTWMGDPARALLFRAIIDEIERLDLVSNTARVGDYLYSKIEALAAKYPGQFENLRGKGRGTFIAFDNPRRDEFLARAKGFGVNIGGSGQSAVRLRPMLIFQEHHADILVEALEEIAKSW</sequence>
<comment type="caution">
    <text evidence="12">The sequence shown here is derived from an EMBL/GenBank/DDBJ whole genome shotgun (WGS) entry which is preliminary data.</text>
</comment>
<dbReference type="Proteomes" id="UP001287356">
    <property type="component" value="Unassembled WGS sequence"/>
</dbReference>
<keyword evidence="7 11" id="KW-0663">Pyridoxal phosphate</keyword>
<organism evidence="12 13">
    <name type="scientific">Lasiosphaeria ovina</name>
    <dbReference type="NCBI Taxonomy" id="92902"/>
    <lineage>
        <taxon>Eukaryota</taxon>
        <taxon>Fungi</taxon>
        <taxon>Dikarya</taxon>
        <taxon>Ascomycota</taxon>
        <taxon>Pezizomycotina</taxon>
        <taxon>Sordariomycetes</taxon>
        <taxon>Sordariomycetidae</taxon>
        <taxon>Sordariales</taxon>
        <taxon>Lasiosphaeriaceae</taxon>
        <taxon>Lasiosphaeria</taxon>
    </lineage>
</organism>
<comment type="cofactor">
    <cofactor evidence="1">
        <name>pyridoxal 5'-phosphate</name>
        <dbReference type="ChEBI" id="CHEBI:597326"/>
    </cofactor>
</comment>
<accession>A0AAE0TT02</accession>
<evidence type="ECO:0000313" key="13">
    <source>
        <dbReference type="Proteomes" id="UP001287356"/>
    </source>
</evidence>
<dbReference type="AlphaFoldDB" id="A0AAE0TT02"/>